<evidence type="ECO:0000256" key="2">
    <source>
        <dbReference type="ARBA" id="ARBA00022525"/>
    </source>
</evidence>
<dbReference type="Gene3D" id="2.70.50.50">
    <property type="entry name" value="chitin-binding protein cbp21"/>
    <property type="match status" value="1"/>
</dbReference>
<dbReference type="AlphaFoldDB" id="E0I8Q7"/>
<dbReference type="InterPro" id="IPR003961">
    <property type="entry name" value="FN3_dom"/>
</dbReference>
<protein>
    <submittedName>
        <fullName evidence="7">Chitin-binding domain 3 protein</fullName>
    </submittedName>
</protein>
<evidence type="ECO:0000256" key="3">
    <source>
        <dbReference type="ARBA" id="ARBA00022729"/>
    </source>
</evidence>
<evidence type="ECO:0000259" key="6">
    <source>
        <dbReference type="PROSITE" id="PS50853"/>
    </source>
</evidence>
<evidence type="ECO:0000256" key="5">
    <source>
        <dbReference type="ARBA" id="ARBA00023326"/>
    </source>
</evidence>
<dbReference type="Pfam" id="PF02839">
    <property type="entry name" value="CBM_5_12"/>
    <property type="match status" value="2"/>
</dbReference>
<dbReference type="PANTHER" id="PTHR34823:SF1">
    <property type="entry name" value="CHITIN-BINDING TYPE-4 DOMAIN-CONTAINING PROTEIN"/>
    <property type="match status" value="1"/>
</dbReference>
<evidence type="ECO:0000256" key="4">
    <source>
        <dbReference type="ARBA" id="ARBA00022801"/>
    </source>
</evidence>
<dbReference type="SUPFAM" id="SSF49265">
    <property type="entry name" value="Fibronectin type III"/>
    <property type="match status" value="1"/>
</dbReference>
<dbReference type="FunFam" id="2.70.50.50:FF:000001">
    <property type="entry name" value="Chitin-binding protein"/>
    <property type="match status" value="1"/>
</dbReference>
<dbReference type="CDD" id="cd00063">
    <property type="entry name" value="FN3"/>
    <property type="match status" value="1"/>
</dbReference>
<dbReference type="SUPFAM" id="SSF81296">
    <property type="entry name" value="E set domains"/>
    <property type="match status" value="1"/>
</dbReference>
<organism evidence="7 8">
    <name type="scientific">Paenibacillus curdlanolyticus YK9</name>
    <dbReference type="NCBI Taxonomy" id="717606"/>
    <lineage>
        <taxon>Bacteria</taxon>
        <taxon>Bacillati</taxon>
        <taxon>Bacillota</taxon>
        <taxon>Bacilli</taxon>
        <taxon>Bacillales</taxon>
        <taxon>Paenibacillaceae</taxon>
        <taxon>Paenibacillus</taxon>
    </lineage>
</organism>
<dbReference type="InterPro" id="IPR003610">
    <property type="entry name" value="CBM5/12"/>
</dbReference>
<keyword evidence="8" id="KW-1185">Reference proteome</keyword>
<dbReference type="Pfam" id="PF00041">
    <property type="entry name" value="fn3"/>
    <property type="match status" value="1"/>
</dbReference>
<dbReference type="InterPro" id="IPR036573">
    <property type="entry name" value="CBM_sf_5/12"/>
</dbReference>
<keyword evidence="3" id="KW-0732">Signal</keyword>
<keyword evidence="2" id="KW-0964">Secreted</keyword>
<dbReference type="PROSITE" id="PS50853">
    <property type="entry name" value="FN3"/>
    <property type="match status" value="1"/>
</dbReference>
<dbReference type="SMART" id="SM00495">
    <property type="entry name" value="ChtBD3"/>
    <property type="match status" value="2"/>
</dbReference>
<reference evidence="7 8" key="1">
    <citation type="submission" date="2010-07" db="EMBL/GenBank/DDBJ databases">
        <title>The draft genome of Paenibacillus curdlanolyticus YK9.</title>
        <authorList>
            <consortium name="US DOE Joint Genome Institute (JGI-PGF)"/>
            <person name="Lucas S."/>
            <person name="Copeland A."/>
            <person name="Lapidus A."/>
            <person name="Cheng J.-F."/>
            <person name="Bruce D."/>
            <person name="Goodwin L."/>
            <person name="Pitluck S."/>
            <person name="Land M.L."/>
            <person name="Hauser L."/>
            <person name="Chang Y.-J."/>
            <person name="Jeffries C."/>
            <person name="Anderson I.J."/>
            <person name="Johnson E."/>
            <person name="Loganathan U."/>
            <person name="Mulhopadhyay B."/>
            <person name="Kyrpides N."/>
            <person name="Woyke T.J."/>
        </authorList>
    </citation>
    <scope>NUCLEOTIDE SEQUENCE [LARGE SCALE GENOMIC DNA]</scope>
    <source>
        <strain evidence="7 8">YK9</strain>
    </source>
</reference>
<dbReference type="InterPro" id="IPR036116">
    <property type="entry name" value="FN3_sf"/>
</dbReference>
<evidence type="ECO:0000313" key="8">
    <source>
        <dbReference type="Proteomes" id="UP000005387"/>
    </source>
</evidence>
<dbReference type="InterPro" id="IPR014756">
    <property type="entry name" value="Ig_E-set"/>
</dbReference>
<dbReference type="Pfam" id="PF03067">
    <property type="entry name" value="LPMO_10"/>
    <property type="match status" value="1"/>
</dbReference>
<dbReference type="CDD" id="cd12215">
    <property type="entry name" value="ChiC_BD"/>
    <property type="match status" value="2"/>
</dbReference>
<dbReference type="GO" id="GO:0004553">
    <property type="term" value="F:hydrolase activity, hydrolyzing O-glycosyl compounds"/>
    <property type="evidence" value="ECO:0007669"/>
    <property type="project" value="InterPro"/>
</dbReference>
<dbReference type="InterPro" id="IPR051024">
    <property type="entry name" value="GlcNAc_Chitin_IntDeg"/>
</dbReference>
<dbReference type="Proteomes" id="UP000005387">
    <property type="component" value="Unassembled WGS sequence"/>
</dbReference>
<dbReference type="eggNOG" id="COG3397">
    <property type="taxonomic scope" value="Bacteria"/>
</dbReference>
<proteinExistence type="predicted"/>
<dbReference type="Gene3D" id="2.60.40.10">
    <property type="entry name" value="Immunoglobulins"/>
    <property type="match status" value="1"/>
</dbReference>
<dbReference type="PANTHER" id="PTHR34823">
    <property type="entry name" value="GLCNAC-BINDING PROTEIN A"/>
    <property type="match status" value="1"/>
</dbReference>
<dbReference type="GO" id="GO:0005576">
    <property type="term" value="C:extracellular region"/>
    <property type="evidence" value="ECO:0007669"/>
    <property type="project" value="UniProtKB-SubCell"/>
</dbReference>
<feature type="domain" description="Fibronectin type-III" evidence="6">
    <location>
        <begin position="228"/>
        <end position="312"/>
    </location>
</feature>
<accession>E0I8Q7</accession>
<sequence>MMMMQQPMWDRLAPRARPFKLVAMFGVTLFALFCLLAFAGKASAHGYIDSPASRTVLCQQGVNKDCGAIQYEPQSVEGKGGFPASGPADGQIAGVGKYPELDVQTADRWKKVDLKGGENNFTWKFTANHATKEWKYYITKVGWDPNKPLTRAQLESTPFCTVDGGNKQPSMTVTHKCNVPTDRTGYFLILSVWEIADTGNAFYQVIDVNLTQGSGTTPPPNPPVLPTVPADALCSGHTENSITLSWKASTASAGIKNYEVSRNGTVIGTTTQTTYTDSGLPANTTYTYTMAAVDNAGNRSASASVTASTLAATTTPPGTDTTWDSAKVYLAGDKVIYNGVEYTAGWWTQGDRPDISDVWKAAAASSVQAWSSGKAYNGGDKVTYEGHTYQAQWWTKGETPGQAGVWKLIS</sequence>
<dbReference type="Gene3D" id="2.10.10.20">
    <property type="entry name" value="Carbohydrate-binding module superfamily 5/12"/>
    <property type="match status" value="2"/>
</dbReference>
<dbReference type="SMART" id="SM00060">
    <property type="entry name" value="FN3"/>
    <property type="match status" value="1"/>
</dbReference>
<keyword evidence="4" id="KW-0378">Hydrolase</keyword>
<keyword evidence="5" id="KW-0119">Carbohydrate metabolism</keyword>
<keyword evidence="5" id="KW-0624">Polysaccharide degradation</keyword>
<gene>
    <name evidence="7" type="ORF">PaecuDRAFT_2035</name>
</gene>
<dbReference type="STRING" id="717606.PaecuDRAFT_2035"/>
<dbReference type="RefSeq" id="WP_006038041.1">
    <property type="nucleotide sequence ID" value="NZ_AEDD01000005.1"/>
</dbReference>
<name>E0I8Q7_9BACL</name>
<dbReference type="GO" id="GO:0030246">
    <property type="term" value="F:carbohydrate binding"/>
    <property type="evidence" value="ECO:0007669"/>
    <property type="project" value="InterPro"/>
</dbReference>
<comment type="subcellular location">
    <subcellularLocation>
        <location evidence="1">Secreted</location>
    </subcellularLocation>
</comment>
<dbReference type="InterPro" id="IPR004302">
    <property type="entry name" value="Cellulose/chitin-bd_N"/>
</dbReference>
<dbReference type="GO" id="GO:0000272">
    <property type="term" value="P:polysaccharide catabolic process"/>
    <property type="evidence" value="ECO:0007669"/>
    <property type="project" value="UniProtKB-KW"/>
</dbReference>
<dbReference type="eggNOG" id="COG3979">
    <property type="taxonomic scope" value="Bacteria"/>
</dbReference>
<dbReference type="CDD" id="cd21177">
    <property type="entry name" value="LPMO_AA10"/>
    <property type="match status" value="1"/>
</dbReference>
<dbReference type="SUPFAM" id="SSF51055">
    <property type="entry name" value="Carbohydrate binding domain"/>
    <property type="match status" value="2"/>
</dbReference>
<dbReference type="EMBL" id="AEDD01000005">
    <property type="protein sequence ID" value="EFM10791.1"/>
    <property type="molecule type" value="Genomic_DNA"/>
</dbReference>
<dbReference type="InterPro" id="IPR013783">
    <property type="entry name" value="Ig-like_fold"/>
</dbReference>
<evidence type="ECO:0000313" key="7">
    <source>
        <dbReference type="EMBL" id="EFM10791.1"/>
    </source>
</evidence>
<evidence type="ECO:0000256" key="1">
    <source>
        <dbReference type="ARBA" id="ARBA00004613"/>
    </source>
</evidence>